<dbReference type="SMART" id="SM00409">
    <property type="entry name" value="IG"/>
    <property type="match status" value="3"/>
</dbReference>
<evidence type="ECO:0000313" key="7">
    <source>
        <dbReference type="EMBL" id="KAJ8354758.1"/>
    </source>
</evidence>
<keyword evidence="4" id="KW-0393">Immunoglobulin domain</keyword>
<dbReference type="InterPro" id="IPR003599">
    <property type="entry name" value="Ig_sub"/>
</dbReference>
<dbReference type="Pfam" id="PF13895">
    <property type="entry name" value="Ig_2"/>
    <property type="match status" value="1"/>
</dbReference>
<evidence type="ECO:0000256" key="1">
    <source>
        <dbReference type="ARBA" id="ARBA00022729"/>
    </source>
</evidence>
<organism evidence="7 8">
    <name type="scientific">Synaphobranchus kaupii</name>
    <name type="common">Kaup's arrowtooth eel</name>
    <dbReference type="NCBI Taxonomy" id="118154"/>
    <lineage>
        <taxon>Eukaryota</taxon>
        <taxon>Metazoa</taxon>
        <taxon>Chordata</taxon>
        <taxon>Craniata</taxon>
        <taxon>Vertebrata</taxon>
        <taxon>Euteleostomi</taxon>
        <taxon>Actinopterygii</taxon>
        <taxon>Neopterygii</taxon>
        <taxon>Teleostei</taxon>
        <taxon>Anguilliformes</taxon>
        <taxon>Synaphobranchidae</taxon>
        <taxon>Synaphobranchus</taxon>
    </lineage>
</organism>
<dbReference type="InterPro" id="IPR036179">
    <property type="entry name" value="Ig-like_dom_sf"/>
</dbReference>
<evidence type="ECO:0000259" key="6">
    <source>
        <dbReference type="PROSITE" id="PS50835"/>
    </source>
</evidence>
<protein>
    <recommendedName>
        <fullName evidence="6">Ig-like domain-containing protein</fullName>
    </recommendedName>
</protein>
<dbReference type="PANTHER" id="PTHR44337:SF16">
    <property type="entry name" value="CARCINOEMBRYONIC ANTIGEN-RELATED CELL ADHESION MOLECULE 20-LIKE-RELATED"/>
    <property type="match status" value="1"/>
</dbReference>
<reference evidence="7" key="1">
    <citation type="journal article" date="2023" name="Science">
        <title>Genome structures resolve the early diversification of teleost fishes.</title>
        <authorList>
            <person name="Parey E."/>
            <person name="Louis A."/>
            <person name="Montfort J."/>
            <person name="Bouchez O."/>
            <person name="Roques C."/>
            <person name="Iampietro C."/>
            <person name="Lluch J."/>
            <person name="Castinel A."/>
            <person name="Donnadieu C."/>
            <person name="Desvignes T."/>
            <person name="Floi Bucao C."/>
            <person name="Jouanno E."/>
            <person name="Wen M."/>
            <person name="Mejri S."/>
            <person name="Dirks R."/>
            <person name="Jansen H."/>
            <person name="Henkel C."/>
            <person name="Chen W.J."/>
            <person name="Zahm M."/>
            <person name="Cabau C."/>
            <person name="Klopp C."/>
            <person name="Thompson A.W."/>
            <person name="Robinson-Rechavi M."/>
            <person name="Braasch I."/>
            <person name="Lecointre G."/>
            <person name="Bobe J."/>
            <person name="Postlethwait J.H."/>
            <person name="Berthelot C."/>
            <person name="Roest Crollius H."/>
            <person name="Guiguen Y."/>
        </authorList>
    </citation>
    <scope>NUCLEOTIDE SEQUENCE</scope>
    <source>
        <strain evidence="7">WJC10195</strain>
    </source>
</reference>
<dbReference type="InterPro" id="IPR013106">
    <property type="entry name" value="Ig_V-set"/>
</dbReference>
<evidence type="ECO:0000313" key="8">
    <source>
        <dbReference type="Proteomes" id="UP001152622"/>
    </source>
</evidence>
<keyword evidence="5" id="KW-1133">Transmembrane helix</keyword>
<dbReference type="OrthoDB" id="10012075at2759"/>
<dbReference type="InterPro" id="IPR013783">
    <property type="entry name" value="Ig-like_fold"/>
</dbReference>
<dbReference type="Proteomes" id="UP001152622">
    <property type="component" value="Chromosome 7"/>
</dbReference>
<evidence type="ECO:0000256" key="5">
    <source>
        <dbReference type="SAM" id="Phobius"/>
    </source>
</evidence>
<dbReference type="PROSITE" id="PS50835">
    <property type="entry name" value="IG_LIKE"/>
    <property type="match status" value="2"/>
</dbReference>
<keyword evidence="1" id="KW-0732">Signal</keyword>
<evidence type="ECO:0000256" key="2">
    <source>
        <dbReference type="ARBA" id="ARBA00023157"/>
    </source>
</evidence>
<dbReference type="Pfam" id="PF07679">
    <property type="entry name" value="I-set"/>
    <property type="match status" value="1"/>
</dbReference>
<evidence type="ECO:0000256" key="3">
    <source>
        <dbReference type="ARBA" id="ARBA00023180"/>
    </source>
</evidence>
<keyword evidence="5" id="KW-0812">Transmembrane</keyword>
<dbReference type="InterPro" id="IPR052598">
    <property type="entry name" value="IgSF_CEA-related"/>
</dbReference>
<accession>A0A9Q1FB62</accession>
<feature type="domain" description="Ig-like" evidence="6">
    <location>
        <begin position="137"/>
        <end position="212"/>
    </location>
</feature>
<feature type="transmembrane region" description="Helical" evidence="5">
    <location>
        <begin position="306"/>
        <end position="330"/>
    </location>
</feature>
<comment type="caution">
    <text evidence="7">The sequence shown here is derived from an EMBL/GenBank/DDBJ whole genome shotgun (WGS) entry which is preliminary data.</text>
</comment>
<dbReference type="SUPFAM" id="SSF48726">
    <property type="entry name" value="Immunoglobulin"/>
    <property type="match status" value="3"/>
</dbReference>
<gene>
    <name evidence="7" type="ORF">SKAU_G00223250</name>
</gene>
<dbReference type="PANTHER" id="PTHR44337">
    <property type="entry name" value="CARCINOEMBRYONIC ANTIGEN-RELATED CELL ADHESION MOLECULE 8"/>
    <property type="match status" value="1"/>
</dbReference>
<keyword evidence="5" id="KW-0472">Membrane</keyword>
<dbReference type="InterPro" id="IPR007110">
    <property type="entry name" value="Ig-like_dom"/>
</dbReference>
<dbReference type="EMBL" id="JAINUF010000007">
    <property type="protein sequence ID" value="KAJ8354758.1"/>
    <property type="molecule type" value="Genomic_DNA"/>
</dbReference>
<feature type="domain" description="Ig-like" evidence="6">
    <location>
        <begin position="215"/>
        <end position="289"/>
    </location>
</feature>
<dbReference type="InterPro" id="IPR003598">
    <property type="entry name" value="Ig_sub2"/>
</dbReference>
<dbReference type="InterPro" id="IPR013098">
    <property type="entry name" value="Ig_I-set"/>
</dbReference>
<keyword evidence="2" id="KW-1015">Disulfide bond</keyword>
<dbReference type="Pfam" id="PF07686">
    <property type="entry name" value="V-set"/>
    <property type="match status" value="1"/>
</dbReference>
<dbReference type="Gene3D" id="2.60.40.10">
    <property type="entry name" value="Immunoglobulins"/>
    <property type="match status" value="3"/>
</dbReference>
<evidence type="ECO:0000256" key="4">
    <source>
        <dbReference type="ARBA" id="ARBA00023319"/>
    </source>
</evidence>
<dbReference type="AlphaFoldDB" id="A0A9Q1FB62"/>
<proteinExistence type="predicted"/>
<keyword evidence="3" id="KW-0325">Glycoprotein</keyword>
<keyword evidence="8" id="KW-1185">Reference proteome</keyword>
<name>A0A9Q1FB62_SYNKA</name>
<dbReference type="SMART" id="SM00408">
    <property type="entry name" value="IGc2"/>
    <property type="match status" value="2"/>
</dbReference>
<sequence>MRSCSSGQNVRPPGSINGEVGGTVAFTTTISPTGPELSTIVWKCKRVSEEYVTVIGSGSGVSVPGPGYQGSVSLNRVTGSLELRELTLRDTGVYSVTLTSSTGTTYIEETTLNVYEKISGAKLSELFGALRTVLIAGNSFAILSCEAANGTLITRKWLKDGHPLSPSNRITFHSDNSSVTIDPVHGTDNGQYQCRLTNPVSTDAASYDVIVNYGPEDVVIQGQREMEAGQTMVLTCSASSVPPATFIWTFNGTETSVKAEEYPVANATLGDSGNYICVAANSVTGSVISSAPHLLMVNERSSGSQLGAIIGGMLGAVACVGVAAGTFTYMKKRKTRDSPINQDCQAIVYENTIDLDPPVVYENLSKTSADVSTPTDSENPYRELEFKDHATYSTLNSP</sequence>